<comment type="caution">
    <text evidence="1">The sequence shown here is derived from an EMBL/GenBank/DDBJ whole genome shotgun (WGS) entry which is preliminary data.</text>
</comment>
<gene>
    <name evidence="1" type="ORF">V6N11_041622</name>
</gene>
<protein>
    <submittedName>
        <fullName evidence="1">Uncharacterized protein</fullName>
    </submittedName>
</protein>
<dbReference type="Proteomes" id="UP001396334">
    <property type="component" value="Unassembled WGS sequence"/>
</dbReference>
<dbReference type="EMBL" id="JBBPBN010000022">
    <property type="protein sequence ID" value="KAK9013621.1"/>
    <property type="molecule type" value="Genomic_DNA"/>
</dbReference>
<evidence type="ECO:0000313" key="1">
    <source>
        <dbReference type="EMBL" id="KAK9013621.1"/>
    </source>
</evidence>
<proteinExistence type="predicted"/>
<evidence type="ECO:0000313" key="2">
    <source>
        <dbReference type="Proteomes" id="UP001396334"/>
    </source>
</evidence>
<keyword evidence="2" id="KW-1185">Reference proteome</keyword>
<sequence>MKMLFGRDGENKQMPMDREKRGYLIDATGRAAFLVSVMACHFSCVLCQKTDINLESSDQEPCLHLFARLSVYHGITVLHRYLHDQFNLQFFGGVFSS</sequence>
<reference evidence="1 2" key="1">
    <citation type="journal article" date="2024" name="G3 (Bethesda)">
        <title>Genome assembly of Hibiscus sabdariffa L. provides insights into metabolisms of medicinal natural products.</title>
        <authorList>
            <person name="Kim T."/>
        </authorList>
    </citation>
    <scope>NUCLEOTIDE SEQUENCE [LARGE SCALE GENOMIC DNA]</scope>
    <source>
        <strain evidence="1">TK-2024</strain>
        <tissue evidence="1">Old leaves</tissue>
    </source>
</reference>
<accession>A0ABR2RL25</accession>
<organism evidence="1 2">
    <name type="scientific">Hibiscus sabdariffa</name>
    <name type="common">roselle</name>
    <dbReference type="NCBI Taxonomy" id="183260"/>
    <lineage>
        <taxon>Eukaryota</taxon>
        <taxon>Viridiplantae</taxon>
        <taxon>Streptophyta</taxon>
        <taxon>Embryophyta</taxon>
        <taxon>Tracheophyta</taxon>
        <taxon>Spermatophyta</taxon>
        <taxon>Magnoliopsida</taxon>
        <taxon>eudicotyledons</taxon>
        <taxon>Gunneridae</taxon>
        <taxon>Pentapetalae</taxon>
        <taxon>rosids</taxon>
        <taxon>malvids</taxon>
        <taxon>Malvales</taxon>
        <taxon>Malvaceae</taxon>
        <taxon>Malvoideae</taxon>
        <taxon>Hibiscus</taxon>
    </lineage>
</organism>
<name>A0ABR2RL25_9ROSI</name>